<organism evidence="8 9">
    <name type="scientific">Caerostris darwini</name>
    <dbReference type="NCBI Taxonomy" id="1538125"/>
    <lineage>
        <taxon>Eukaryota</taxon>
        <taxon>Metazoa</taxon>
        <taxon>Ecdysozoa</taxon>
        <taxon>Arthropoda</taxon>
        <taxon>Chelicerata</taxon>
        <taxon>Arachnida</taxon>
        <taxon>Araneae</taxon>
        <taxon>Araneomorphae</taxon>
        <taxon>Entelegynae</taxon>
        <taxon>Araneoidea</taxon>
        <taxon>Araneidae</taxon>
        <taxon>Caerostris</taxon>
    </lineage>
</organism>
<dbReference type="PANTHER" id="PTHR11552">
    <property type="entry name" value="GLUCOSE-METHANOL-CHOLINE GMC OXIDOREDUCTASE"/>
    <property type="match status" value="1"/>
</dbReference>
<feature type="domain" description="Glucose-methanol-choline oxidoreductase C-terminal" evidence="7">
    <location>
        <begin position="446"/>
        <end position="587"/>
    </location>
</feature>
<protein>
    <submittedName>
        <fullName evidence="8">Glucose dehydrogenase</fullName>
    </submittedName>
</protein>
<feature type="domain" description="Glucose-methanol-choline oxidoreductase N-terminal" evidence="6">
    <location>
        <begin position="46"/>
        <end position="339"/>
    </location>
</feature>
<comment type="caution">
    <text evidence="8">The sequence shown here is derived from an EMBL/GenBank/DDBJ whole genome shotgun (WGS) entry which is preliminary data.</text>
</comment>
<feature type="binding site" evidence="5">
    <location>
        <position position="264"/>
    </location>
    <ligand>
        <name>FAD</name>
        <dbReference type="ChEBI" id="CHEBI:57692"/>
    </ligand>
</feature>
<dbReference type="InterPro" id="IPR012132">
    <property type="entry name" value="GMC_OxRdtase"/>
</dbReference>
<evidence type="ECO:0000256" key="5">
    <source>
        <dbReference type="PIRSR" id="PIRSR000137-2"/>
    </source>
</evidence>
<dbReference type="Gene3D" id="3.30.560.10">
    <property type="entry name" value="Glucose Oxidase, domain 3"/>
    <property type="match status" value="1"/>
</dbReference>
<proteinExistence type="inferred from homology"/>
<dbReference type="AlphaFoldDB" id="A0AAV4QWX0"/>
<dbReference type="PIRSF" id="PIRSF000137">
    <property type="entry name" value="Alcohol_oxidase"/>
    <property type="match status" value="1"/>
</dbReference>
<comment type="cofactor">
    <cofactor evidence="1 5">
        <name>FAD</name>
        <dbReference type="ChEBI" id="CHEBI:57692"/>
    </cofactor>
</comment>
<dbReference type="InterPro" id="IPR036188">
    <property type="entry name" value="FAD/NAD-bd_sf"/>
</dbReference>
<evidence type="ECO:0000256" key="1">
    <source>
        <dbReference type="ARBA" id="ARBA00001974"/>
    </source>
</evidence>
<dbReference type="InterPro" id="IPR000172">
    <property type="entry name" value="GMC_OxRdtase_N"/>
</dbReference>
<sequence length="612" mass="67853">MDAINLAYERSFPTPFANSPLLPLLLLTLTRQRIAPKTKTTFKEEYDYVIVGAGAGGSVVASRLSEECCVSVLLLEAGKAGPQLSDIPGIARYFVNSELDWKYKTEPQKYTGSAHINRQALWSSGKGLGGSSLFNGLIFSRGNPKNYDDWAAQGASGWSFREVWPYFLKQASNWDLDFVANGYHSVGGPATVQRPRYDSEIKEPVLEAARRFGYRYGDPNGARQTGFADMQGTMGDGQRCNDAEDYLVPAENRTNLDILTNAFVTKIIMEGNQAVGVQFDREGTPCVVKARREVIVSAGVTNTPKLLMLSGIGPREHLEKFGIPVVADLPVGNNLQDHPLSSLGFKVDPRIPTITQKLQDPRNIKEFIANRIGPLTSMEFISAYAFLNTKSDFPVVDFPDYQMKFVEFPKEFTKTQFNLKPEVYKQVFESCSDSPVYICCVSPLQPKSRGTVRLRSSNPYDPPAIDPNYFEDQRDLQVQVEGLKNCNRFVRSEPMKKVGAKPLDIKFPGDEQCGGDEDCYLENMVKSFYLVYPQGVGTCKMGDPRDDTTVVDPSLRVKGIKGLRVVDASVMPIIPSGNPHTPAIMVAEKASDIIKETINCPLKAFKKNVINP</sequence>
<feature type="binding site" evidence="5">
    <location>
        <position position="532"/>
    </location>
    <ligand>
        <name>substrate</name>
    </ligand>
</feature>
<evidence type="ECO:0000259" key="6">
    <source>
        <dbReference type="Pfam" id="PF00732"/>
    </source>
</evidence>
<dbReference type="SUPFAM" id="SSF54373">
    <property type="entry name" value="FAD-linked reductases, C-terminal domain"/>
    <property type="match status" value="1"/>
</dbReference>
<dbReference type="PANTHER" id="PTHR11552:SF147">
    <property type="entry name" value="CHOLINE DEHYDROGENASE, MITOCHONDRIAL"/>
    <property type="match status" value="1"/>
</dbReference>
<dbReference type="Pfam" id="PF00732">
    <property type="entry name" value="GMC_oxred_N"/>
    <property type="match status" value="1"/>
</dbReference>
<dbReference type="Pfam" id="PF05199">
    <property type="entry name" value="GMC_oxred_C"/>
    <property type="match status" value="1"/>
</dbReference>
<dbReference type="SUPFAM" id="SSF51905">
    <property type="entry name" value="FAD/NAD(P)-binding domain"/>
    <property type="match status" value="1"/>
</dbReference>
<reference evidence="8 9" key="1">
    <citation type="submission" date="2021-06" db="EMBL/GenBank/DDBJ databases">
        <title>Caerostris darwini draft genome.</title>
        <authorList>
            <person name="Kono N."/>
            <person name="Arakawa K."/>
        </authorList>
    </citation>
    <scope>NUCLEOTIDE SEQUENCE [LARGE SCALE GENOMIC DNA]</scope>
</reference>
<comment type="similarity">
    <text evidence="2">Belongs to the GMC oxidoreductase family.</text>
</comment>
<name>A0AAV4QWX0_9ARAC</name>
<dbReference type="Proteomes" id="UP001054837">
    <property type="component" value="Unassembled WGS sequence"/>
</dbReference>
<evidence type="ECO:0000256" key="3">
    <source>
        <dbReference type="ARBA" id="ARBA00022630"/>
    </source>
</evidence>
<evidence type="ECO:0000259" key="7">
    <source>
        <dbReference type="Pfam" id="PF05199"/>
    </source>
</evidence>
<keyword evidence="4 5" id="KW-0274">FAD</keyword>
<evidence type="ECO:0000313" key="8">
    <source>
        <dbReference type="EMBL" id="GIY12801.1"/>
    </source>
</evidence>
<evidence type="ECO:0000256" key="2">
    <source>
        <dbReference type="ARBA" id="ARBA00010790"/>
    </source>
</evidence>
<dbReference type="InterPro" id="IPR007867">
    <property type="entry name" value="GMC_OxRtase_C"/>
</dbReference>
<dbReference type="EMBL" id="BPLQ01005126">
    <property type="protein sequence ID" value="GIY12801.1"/>
    <property type="molecule type" value="Genomic_DNA"/>
</dbReference>
<gene>
    <name evidence="8" type="primary">Gld</name>
    <name evidence="8" type="ORF">CDAR_526981</name>
</gene>
<dbReference type="Gene3D" id="3.50.50.60">
    <property type="entry name" value="FAD/NAD(P)-binding domain"/>
    <property type="match status" value="1"/>
</dbReference>
<keyword evidence="3" id="KW-0285">Flavoprotein</keyword>
<dbReference type="GO" id="GO:0050660">
    <property type="term" value="F:flavin adenine dinucleotide binding"/>
    <property type="evidence" value="ECO:0007669"/>
    <property type="project" value="InterPro"/>
</dbReference>
<evidence type="ECO:0000256" key="4">
    <source>
        <dbReference type="ARBA" id="ARBA00022827"/>
    </source>
</evidence>
<evidence type="ECO:0000313" key="9">
    <source>
        <dbReference type="Proteomes" id="UP001054837"/>
    </source>
</evidence>
<keyword evidence="9" id="KW-1185">Reference proteome</keyword>
<dbReference type="GO" id="GO:0016614">
    <property type="term" value="F:oxidoreductase activity, acting on CH-OH group of donors"/>
    <property type="evidence" value="ECO:0007669"/>
    <property type="project" value="InterPro"/>
</dbReference>
<accession>A0AAV4QWX0</accession>